<evidence type="ECO:0000313" key="1">
    <source>
        <dbReference type="EMBL" id="KAF8771482.1"/>
    </source>
</evidence>
<dbReference type="Proteomes" id="UP000807504">
    <property type="component" value="Unassembled WGS sequence"/>
</dbReference>
<accession>A0A8T0EEF9</accession>
<dbReference type="AlphaFoldDB" id="A0A8T0EEF9"/>
<evidence type="ECO:0000313" key="2">
    <source>
        <dbReference type="Proteomes" id="UP000807504"/>
    </source>
</evidence>
<sequence length="91" mass="11173">MMWREIDDLERKNALDCYMQGKKWMMWREIDDVERKNALDCYMQGKKWMMWRYSVFLIAKCGREMDDAVRECALDFKAQKRNEACGKRMRS</sequence>
<reference evidence="1" key="2">
    <citation type="submission" date="2020-06" db="EMBL/GenBank/DDBJ databases">
        <authorList>
            <person name="Sheffer M."/>
        </authorList>
    </citation>
    <scope>NUCLEOTIDE SEQUENCE</scope>
</reference>
<proteinExistence type="predicted"/>
<name>A0A8T0EEF9_ARGBR</name>
<keyword evidence="2" id="KW-1185">Reference proteome</keyword>
<gene>
    <name evidence="1" type="ORF">HNY73_018900</name>
</gene>
<comment type="caution">
    <text evidence="1">The sequence shown here is derived from an EMBL/GenBank/DDBJ whole genome shotgun (WGS) entry which is preliminary data.</text>
</comment>
<reference evidence="1" key="1">
    <citation type="journal article" date="2020" name="bioRxiv">
        <title>Chromosome-level reference genome of the European wasp spider Argiope bruennichi: a resource for studies on range expansion and evolutionary adaptation.</title>
        <authorList>
            <person name="Sheffer M.M."/>
            <person name="Hoppe A."/>
            <person name="Krehenwinkel H."/>
            <person name="Uhl G."/>
            <person name="Kuss A.W."/>
            <person name="Jensen L."/>
            <person name="Jensen C."/>
            <person name="Gillespie R.G."/>
            <person name="Hoff K.J."/>
            <person name="Prost S."/>
        </authorList>
    </citation>
    <scope>NUCLEOTIDE SEQUENCE</scope>
</reference>
<protein>
    <submittedName>
        <fullName evidence="1">Uncharacterized protein</fullName>
    </submittedName>
</protein>
<dbReference type="EMBL" id="JABXBU010002228">
    <property type="protein sequence ID" value="KAF8771482.1"/>
    <property type="molecule type" value="Genomic_DNA"/>
</dbReference>
<organism evidence="1 2">
    <name type="scientific">Argiope bruennichi</name>
    <name type="common">Wasp spider</name>
    <name type="synonym">Aranea bruennichi</name>
    <dbReference type="NCBI Taxonomy" id="94029"/>
    <lineage>
        <taxon>Eukaryota</taxon>
        <taxon>Metazoa</taxon>
        <taxon>Ecdysozoa</taxon>
        <taxon>Arthropoda</taxon>
        <taxon>Chelicerata</taxon>
        <taxon>Arachnida</taxon>
        <taxon>Araneae</taxon>
        <taxon>Araneomorphae</taxon>
        <taxon>Entelegynae</taxon>
        <taxon>Araneoidea</taxon>
        <taxon>Araneidae</taxon>
        <taxon>Argiope</taxon>
    </lineage>
</organism>